<organism evidence="1 2">
    <name type="scientific">Pontibacillus yanchengensis</name>
    <dbReference type="NCBI Taxonomy" id="462910"/>
    <lineage>
        <taxon>Bacteria</taxon>
        <taxon>Bacillati</taxon>
        <taxon>Bacillota</taxon>
        <taxon>Bacilli</taxon>
        <taxon>Bacillales</taxon>
        <taxon>Bacillaceae</taxon>
        <taxon>Pontibacillus</taxon>
    </lineage>
</organism>
<evidence type="ECO:0000313" key="2">
    <source>
        <dbReference type="Proteomes" id="UP000466692"/>
    </source>
</evidence>
<gene>
    <name evidence="1" type="ORF">GLW08_12740</name>
</gene>
<accession>A0ACC7VGV7</accession>
<proteinExistence type="predicted"/>
<dbReference type="EMBL" id="WMEU01000004">
    <property type="protein sequence ID" value="MYL54203.1"/>
    <property type="molecule type" value="Genomic_DNA"/>
</dbReference>
<name>A0ACC7VGV7_9BACI</name>
<keyword evidence="2" id="KW-1185">Reference proteome</keyword>
<reference evidence="1" key="1">
    <citation type="submission" date="2019-11" db="EMBL/GenBank/DDBJ databases">
        <title>Genome sequences of 17 halophilic strains isolated from different environments.</title>
        <authorList>
            <person name="Furrow R.E."/>
        </authorList>
    </citation>
    <scope>NUCLEOTIDE SEQUENCE</scope>
    <source>
        <strain evidence="1">22510_22_Filter</strain>
    </source>
</reference>
<protein>
    <submittedName>
        <fullName evidence="1">Uncharacterized protein</fullName>
    </submittedName>
</protein>
<comment type="caution">
    <text evidence="1">The sequence shown here is derived from an EMBL/GenBank/DDBJ whole genome shotgun (WGS) entry which is preliminary data.</text>
</comment>
<evidence type="ECO:0000313" key="1">
    <source>
        <dbReference type="EMBL" id="MYL54203.1"/>
    </source>
</evidence>
<dbReference type="Proteomes" id="UP000466692">
    <property type="component" value="Unassembled WGS sequence"/>
</dbReference>
<sequence length="60" mass="6928">MLVAGARNGRIVCSFLLKKAIIRLFSMEKKIKKNCFYVLHHKKQRGILLYVALRAATKTH</sequence>